<reference evidence="3" key="1">
    <citation type="submission" date="2018-02" db="EMBL/GenBank/DDBJ databases">
        <title>Genome sequence of Desulfocucumis palustris strain NAW-5.</title>
        <authorList>
            <person name="Watanabe M."/>
            <person name="Kojima H."/>
            <person name="Fukui M."/>
        </authorList>
    </citation>
    <scope>NUCLEOTIDE SEQUENCE [LARGE SCALE GENOMIC DNA]</scope>
    <source>
        <strain evidence="3">NAW-5</strain>
    </source>
</reference>
<evidence type="ECO:0000256" key="1">
    <source>
        <dbReference type="SAM" id="Phobius"/>
    </source>
</evidence>
<protein>
    <submittedName>
        <fullName evidence="2">Uncharacterized protein</fullName>
    </submittedName>
</protein>
<gene>
    <name evidence="2" type="ORF">DCCM_0056</name>
</gene>
<keyword evidence="1" id="KW-0472">Membrane</keyword>
<feature type="transmembrane region" description="Helical" evidence="1">
    <location>
        <begin position="12"/>
        <end position="32"/>
    </location>
</feature>
<sequence>MPELTEPRSIVLPAVFLLYHKLVIISSGYMLIKRGLSNTGR</sequence>
<keyword evidence="1" id="KW-0812">Transmembrane</keyword>
<accession>A0A2L2X7D1</accession>
<name>A0A2L2X7D1_9FIRM</name>
<evidence type="ECO:0000313" key="2">
    <source>
        <dbReference type="EMBL" id="GBF31872.1"/>
    </source>
</evidence>
<evidence type="ECO:0000313" key="3">
    <source>
        <dbReference type="Proteomes" id="UP000239549"/>
    </source>
</evidence>
<proteinExistence type="predicted"/>
<keyword evidence="3" id="KW-1185">Reference proteome</keyword>
<dbReference type="Proteomes" id="UP000239549">
    <property type="component" value="Unassembled WGS sequence"/>
</dbReference>
<dbReference type="AlphaFoldDB" id="A0A2L2X7D1"/>
<comment type="caution">
    <text evidence="2">The sequence shown here is derived from an EMBL/GenBank/DDBJ whole genome shotgun (WGS) entry which is preliminary data.</text>
</comment>
<organism evidence="2 3">
    <name type="scientific">Desulfocucumis palustris</name>
    <dbReference type="NCBI Taxonomy" id="1898651"/>
    <lineage>
        <taxon>Bacteria</taxon>
        <taxon>Bacillati</taxon>
        <taxon>Bacillota</taxon>
        <taxon>Clostridia</taxon>
        <taxon>Eubacteriales</taxon>
        <taxon>Desulfocucumaceae</taxon>
        <taxon>Desulfocucumis</taxon>
    </lineage>
</organism>
<keyword evidence="1" id="KW-1133">Transmembrane helix</keyword>
<dbReference type="EMBL" id="BFAV01000003">
    <property type="protein sequence ID" value="GBF31872.1"/>
    <property type="molecule type" value="Genomic_DNA"/>
</dbReference>